<keyword evidence="3" id="KW-0804">Transcription</keyword>
<dbReference type="InterPro" id="IPR036388">
    <property type="entry name" value="WH-like_DNA-bd_sf"/>
</dbReference>
<comment type="caution">
    <text evidence="5">The sequence shown here is derived from an EMBL/GenBank/DDBJ whole genome shotgun (WGS) entry which is preliminary data.</text>
</comment>
<dbReference type="CDD" id="cd06170">
    <property type="entry name" value="LuxR_C_like"/>
    <property type="match status" value="1"/>
</dbReference>
<sequence>MTLAASPLLRKLCSDRNKAFAAIGETIIVKTRGADMDHVDIIDAVYQAAVHSEQWPDTLCSIVDYVGAVAGNIVYQAPGGRGSFLIPGRMREDLNTLYLQNYTGNPYARAFEKVRPGEIAIGNSLIDAEAVRHSAFYADICEPQNIFNQLFLPHASLHERGGIGGVALFLSRQQDEHAAEAAARLKLLSPHMARAIDLSFQINKINRAPELPQRLIDAIPDAAVLIDGRGAVLLLNAAAETLLRQADGIFLSRSERPALAAHISETATRLANAIRQALLIANGEDTPFEGALAISRPSGLPPYLMMITPLAPTAISTWDATDSGARVLIHVVDPEAKTLRQAQQLQHIFGLTDAETRVAALIGTGMNLPEIALALGISSNTVKTHAGRCFGKAGVRSQAALARLIASIPIAEKRAPTPTGSHGRSSPRAP</sequence>
<dbReference type="GO" id="GO:0003677">
    <property type="term" value="F:DNA binding"/>
    <property type="evidence" value="ECO:0007669"/>
    <property type="project" value="UniProtKB-KW"/>
</dbReference>
<dbReference type="PANTHER" id="PTHR44688">
    <property type="entry name" value="DNA-BINDING TRANSCRIPTIONAL ACTIVATOR DEVR_DOSR"/>
    <property type="match status" value="1"/>
</dbReference>
<evidence type="ECO:0000256" key="1">
    <source>
        <dbReference type="ARBA" id="ARBA00023015"/>
    </source>
</evidence>
<dbReference type="PANTHER" id="PTHR44688:SF16">
    <property type="entry name" value="DNA-BINDING TRANSCRIPTIONAL ACTIVATOR DEVR_DOSR"/>
    <property type="match status" value="1"/>
</dbReference>
<dbReference type="PRINTS" id="PR00038">
    <property type="entry name" value="HTHLUXR"/>
</dbReference>
<name>A0A444IDE2_RHILE</name>
<feature type="domain" description="HTH luxR-type" evidence="4">
    <location>
        <begin position="348"/>
        <end position="405"/>
    </location>
</feature>
<evidence type="ECO:0000313" key="6">
    <source>
        <dbReference type="Proteomes" id="UP000283817"/>
    </source>
</evidence>
<accession>A0A444IDE2</accession>
<dbReference type="RefSeq" id="WP_128409587.1">
    <property type="nucleotide sequence ID" value="NZ_SBHX01000002.1"/>
</dbReference>
<protein>
    <submittedName>
        <fullName evidence="5">LuxR family transcriptional regulator</fullName>
    </submittedName>
</protein>
<evidence type="ECO:0000259" key="4">
    <source>
        <dbReference type="SMART" id="SM00421"/>
    </source>
</evidence>
<dbReference type="Gene3D" id="1.10.10.10">
    <property type="entry name" value="Winged helix-like DNA-binding domain superfamily/Winged helix DNA-binding domain"/>
    <property type="match status" value="1"/>
</dbReference>
<gene>
    <name evidence="5" type="ORF">EHI47_01090</name>
</gene>
<evidence type="ECO:0000313" key="5">
    <source>
        <dbReference type="EMBL" id="RWX37486.1"/>
    </source>
</evidence>
<dbReference type="InterPro" id="IPR000792">
    <property type="entry name" value="Tscrpt_reg_LuxR_C"/>
</dbReference>
<dbReference type="InterPro" id="IPR016032">
    <property type="entry name" value="Sig_transdc_resp-reg_C-effctor"/>
</dbReference>
<dbReference type="AlphaFoldDB" id="A0A444IDE2"/>
<dbReference type="SUPFAM" id="SSF46894">
    <property type="entry name" value="C-terminal effector domain of the bipartite response regulators"/>
    <property type="match status" value="1"/>
</dbReference>
<dbReference type="Proteomes" id="UP000283817">
    <property type="component" value="Unassembled WGS sequence"/>
</dbReference>
<keyword evidence="1" id="KW-0805">Transcription regulation</keyword>
<dbReference type="Pfam" id="PF00196">
    <property type="entry name" value="GerE"/>
    <property type="match status" value="1"/>
</dbReference>
<dbReference type="SMART" id="SM00421">
    <property type="entry name" value="HTH_LUXR"/>
    <property type="match status" value="1"/>
</dbReference>
<dbReference type="GO" id="GO:0006355">
    <property type="term" value="P:regulation of DNA-templated transcription"/>
    <property type="evidence" value="ECO:0007669"/>
    <property type="project" value="InterPro"/>
</dbReference>
<evidence type="ECO:0000256" key="3">
    <source>
        <dbReference type="ARBA" id="ARBA00023163"/>
    </source>
</evidence>
<keyword evidence="2" id="KW-0238">DNA-binding</keyword>
<reference evidence="5 6" key="1">
    <citation type="submission" date="2019-01" db="EMBL/GenBank/DDBJ databases">
        <title>RHIZO-ID as a novel technology for direct rhizobia identification.</title>
        <authorList>
            <person name="De Meyer S.E."/>
        </authorList>
    </citation>
    <scope>NUCLEOTIDE SEQUENCE [LARGE SCALE GENOMIC DNA]</scope>
    <source>
        <strain evidence="5 6">WSM448</strain>
    </source>
</reference>
<evidence type="ECO:0000256" key="2">
    <source>
        <dbReference type="ARBA" id="ARBA00023125"/>
    </source>
</evidence>
<organism evidence="5 6">
    <name type="scientific">Rhizobium leguminosarum</name>
    <dbReference type="NCBI Taxonomy" id="384"/>
    <lineage>
        <taxon>Bacteria</taxon>
        <taxon>Pseudomonadati</taxon>
        <taxon>Pseudomonadota</taxon>
        <taxon>Alphaproteobacteria</taxon>
        <taxon>Hyphomicrobiales</taxon>
        <taxon>Rhizobiaceae</taxon>
        <taxon>Rhizobium/Agrobacterium group</taxon>
        <taxon>Rhizobium</taxon>
    </lineage>
</organism>
<proteinExistence type="predicted"/>
<dbReference type="EMBL" id="SBHX01000002">
    <property type="protein sequence ID" value="RWX37486.1"/>
    <property type="molecule type" value="Genomic_DNA"/>
</dbReference>